<proteinExistence type="predicted"/>
<dbReference type="EMBL" id="ASGP02000001">
    <property type="protein sequence ID" value="KAH9528033.1"/>
    <property type="molecule type" value="Genomic_DNA"/>
</dbReference>
<keyword evidence="2" id="KW-1185">Reference proteome</keyword>
<evidence type="ECO:0000313" key="2">
    <source>
        <dbReference type="Proteomes" id="UP000790347"/>
    </source>
</evidence>
<accession>A0A922IFX1</accession>
<protein>
    <submittedName>
        <fullName evidence="1">Uncharacterized protein</fullName>
    </submittedName>
</protein>
<organism evidence="1 2">
    <name type="scientific">Dermatophagoides farinae</name>
    <name type="common">American house dust mite</name>
    <dbReference type="NCBI Taxonomy" id="6954"/>
    <lineage>
        <taxon>Eukaryota</taxon>
        <taxon>Metazoa</taxon>
        <taxon>Ecdysozoa</taxon>
        <taxon>Arthropoda</taxon>
        <taxon>Chelicerata</taxon>
        <taxon>Arachnida</taxon>
        <taxon>Acari</taxon>
        <taxon>Acariformes</taxon>
        <taxon>Sarcoptiformes</taxon>
        <taxon>Astigmata</taxon>
        <taxon>Psoroptidia</taxon>
        <taxon>Analgoidea</taxon>
        <taxon>Pyroglyphidae</taxon>
        <taxon>Dermatophagoidinae</taxon>
        <taxon>Dermatophagoides</taxon>
    </lineage>
</organism>
<evidence type="ECO:0000313" key="1">
    <source>
        <dbReference type="EMBL" id="KAH9528033.1"/>
    </source>
</evidence>
<sequence length="59" mass="6927">MIIIIVMTVINQKKNITRYINVLRISVAQPLDIFLDSGVRLVLSLYCQYYRLNLLIIMI</sequence>
<comment type="caution">
    <text evidence="1">The sequence shown here is derived from an EMBL/GenBank/DDBJ whole genome shotgun (WGS) entry which is preliminary data.</text>
</comment>
<gene>
    <name evidence="1" type="ORF">DERF_002007</name>
</gene>
<dbReference type="AlphaFoldDB" id="A0A922IFX1"/>
<reference evidence="1" key="2">
    <citation type="journal article" date="2022" name="Res Sq">
        <title>Comparative Genomics Reveals Insights into the Divergent Evolution of Astigmatic Mites and Household Pest Adaptations.</title>
        <authorList>
            <person name="Xiong Q."/>
            <person name="Wan A.T.-Y."/>
            <person name="Liu X.-Y."/>
            <person name="Fung C.S.-H."/>
            <person name="Xiao X."/>
            <person name="Malainual N."/>
            <person name="Hou J."/>
            <person name="Wang L."/>
            <person name="Wang M."/>
            <person name="Yang K."/>
            <person name="Cui Y."/>
            <person name="Leung E."/>
            <person name="Nong W."/>
            <person name="Shin S.-K."/>
            <person name="Au S."/>
            <person name="Jeong K.Y."/>
            <person name="Chew F.T."/>
            <person name="Hui J."/>
            <person name="Leung T.F."/>
            <person name="Tungtrongchitr A."/>
            <person name="Zhong N."/>
            <person name="Liu Z."/>
            <person name="Tsui S."/>
        </authorList>
    </citation>
    <scope>NUCLEOTIDE SEQUENCE</scope>
    <source>
        <strain evidence="1">Derf</strain>
        <tissue evidence="1">Whole organism</tissue>
    </source>
</reference>
<reference evidence="1" key="1">
    <citation type="submission" date="2013-05" db="EMBL/GenBank/DDBJ databases">
        <authorList>
            <person name="Yim A.K.Y."/>
            <person name="Chan T.F."/>
            <person name="Ji K.M."/>
            <person name="Liu X.Y."/>
            <person name="Zhou J.W."/>
            <person name="Li R.Q."/>
            <person name="Yang K.Y."/>
            <person name="Li J."/>
            <person name="Li M."/>
            <person name="Law P.T.W."/>
            <person name="Wu Y.L."/>
            <person name="Cai Z.L."/>
            <person name="Qin H."/>
            <person name="Bao Y."/>
            <person name="Leung R.K.K."/>
            <person name="Ng P.K.S."/>
            <person name="Zou J."/>
            <person name="Zhong X.J."/>
            <person name="Ran P.X."/>
            <person name="Zhong N.S."/>
            <person name="Liu Z.G."/>
            <person name="Tsui S.K.W."/>
        </authorList>
    </citation>
    <scope>NUCLEOTIDE SEQUENCE</scope>
    <source>
        <strain evidence="1">Derf</strain>
        <tissue evidence="1">Whole organism</tissue>
    </source>
</reference>
<name>A0A922IFX1_DERFA</name>
<dbReference type="Proteomes" id="UP000790347">
    <property type="component" value="Unassembled WGS sequence"/>
</dbReference>